<dbReference type="PANTHER" id="PTHR24347">
    <property type="entry name" value="SERINE/THREONINE-PROTEIN KINASE"/>
    <property type="match status" value="1"/>
</dbReference>
<proteinExistence type="predicted"/>
<accession>C0Q9M1</accession>
<dbReference type="AlphaFoldDB" id="C0Q9M1"/>
<keyword evidence="3" id="KW-0808">Transferase</keyword>
<dbReference type="SUPFAM" id="SSF56112">
    <property type="entry name" value="Protein kinase-like (PK-like)"/>
    <property type="match status" value="1"/>
</dbReference>
<dbReference type="KEGG" id="dat:HRM2_14760"/>
<dbReference type="Gene3D" id="1.10.510.10">
    <property type="entry name" value="Transferase(Phosphotransferase) domain 1"/>
    <property type="match status" value="1"/>
</dbReference>
<keyword evidence="3" id="KW-0418">Kinase</keyword>
<dbReference type="SMART" id="SM00220">
    <property type="entry name" value="S_TKc"/>
    <property type="match status" value="1"/>
</dbReference>
<organism evidence="3 4">
    <name type="scientific">Desulforapulum autotrophicum (strain ATCC 43914 / DSM 3382 / VKM B-1955 / HRM2)</name>
    <name type="common">Desulfobacterium autotrophicum</name>
    <dbReference type="NCBI Taxonomy" id="177437"/>
    <lineage>
        <taxon>Bacteria</taxon>
        <taxon>Pseudomonadati</taxon>
        <taxon>Thermodesulfobacteriota</taxon>
        <taxon>Desulfobacteria</taxon>
        <taxon>Desulfobacterales</taxon>
        <taxon>Desulfobacteraceae</taxon>
        <taxon>Desulforapulum</taxon>
    </lineage>
</organism>
<name>C0Q9M1_DESAH</name>
<dbReference type="GO" id="GO:0005524">
    <property type="term" value="F:ATP binding"/>
    <property type="evidence" value="ECO:0007669"/>
    <property type="project" value="InterPro"/>
</dbReference>
<evidence type="ECO:0000313" key="4">
    <source>
        <dbReference type="Proteomes" id="UP000000442"/>
    </source>
</evidence>
<gene>
    <name evidence="3" type="ordered locus">HRM2_14760</name>
</gene>
<evidence type="ECO:0000259" key="2">
    <source>
        <dbReference type="PROSITE" id="PS50011"/>
    </source>
</evidence>
<dbReference type="Proteomes" id="UP000000442">
    <property type="component" value="Chromosome"/>
</dbReference>
<dbReference type="PROSITE" id="PS50011">
    <property type="entry name" value="PROTEIN_KINASE_DOM"/>
    <property type="match status" value="1"/>
</dbReference>
<sequence>MTQIATEEAENKESPKKKIGNRKVQDRKGTGYTLTGKVGEGGQGTVCSTDLPGVLIKIQTDKNPSKRKDWARHIKWLMRQDFAGLKIARPVEILARPASVNGYIMELMDGLESLEKSLEHSFLQLAENEDEPLKGYQSTGGLKRRLILLAELSRTLAGLHAKGLAYGDLSPANIFVSKDVEHHQLWLIDCDNICISERSGYGDVHTPGYAAPEIVRGESGVNMSTDCWSFAVIAMKFLSHTHPFESGIAVEDGDPDVEMRRALEGELPWIYDESDESNAWAGSGLPLDIITTKQIRELFNQCFGPGRDDLSTRPSMAAWADALDAACALMHDCCNPDCGISFIYNQDQACPFCDTIQPKQNSALLKHYLMNDTALPDEPRWIKTNEVQVINLGQTVAFHIGAVGTELYRESPKICALELKDKGLVIKPSMHGIVELQKAGGKKPFQIKRQQTLKSESRSGHAVALHLRMEDHSDFLSHPVWTFIW</sequence>
<dbReference type="STRING" id="177437.HRM2_14760"/>
<reference evidence="3 4" key="1">
    <citation type="journal article" date="2009" name="Environ. Microbiol.">
        <title>Genome sequence of Desulfobacterium autotrophicum HRM2, a marine sulfate reducer oxidizing organic carbon completely to carbon dioxide.</title>
        <authorList>
            <person name="Strittmatter A.W."/>
            <person name="Liesegang H."/>
            <person name="Rabus R."/>
            <person name="Decker I."/>
            <person name="Amann J."/>
            <person name="Andres S."/>
            <person name="Henne A."/>
            <person name="Fricke W.F."/>
            <person name="Martinez-Arias R."/>
            <person name="Bartels D."/>
            <person name="Goesmann A."/>
            <person name="Krause L."/>
            <person name="Puehler A."/>
            <person name="Klenk H.P."/>
            <person name="Richter M."/>
            <person name="Schuler M."/>
            <person name="Gloeckner F.O."/>
            <person name="Meyerdierks A."/>
            <person name="Gottschalk G."/>
            <person name="Amann R."/>
        </authorList>
    </citation>
    <scope>NUCLEOTIDE SEQUENCE [LARGE SCALE GENOMIC DNA]</scope>
    <source>
        <strain evidence="4">ATCC 43914 / DSM 3382 / HRM2</strain>
    </source>
</reference>
<dbReference type="Pfam" id="PF00069">
    <property type="entry name" value="Pkinase"/>
    <property type="match status" value="1"/>
</dbReference>
<keyword evidence="4" id="KW-1185">Reference proteome</keyword>
<dbReference type="InterPro" id="IPR011009">
    <property type="entry name" value="Kinase-like_dom_sf"/>
</dbReference>
<dbReference type="HOGENOM" id="CLU_043137_0_0_7"/>
<feature type="domain" description="Protein kinase" evidence="2">
    <location>
        <begin position="32"/>
        <end position="330"/>
    </location>
</feature>
<dbReference type="EMBL" id="CP001087">
    <property type="protein sequence ID" value="ACN14585.1"/>
    <property type="molecule type" value="Genomic_DNA"/>
</dbReference>
<dbReference type="OrthoDB" id="1022767at2"/>
<dbReference type="InterPro" id="IPR000719">
    <property type="entry name" value="Prot_kinase_dom"/>
</dbReference>
<evidence type="ECO:0000313" key="3">
    <source>
        <dbReference type="EMBL" id="ACN14585.1"/>
    </source>
</evidence>
<protein>
    <submittedName>
        <fullName evidence="3">Kinase</fullName>
    </submittedName>
</protein>
<feature type="region of interest" description="Disordered" evidence="1">
    <location>
        <begin position="1"/>
        <end position="31"/>
    </location>
</feature>
<dbReference type="GO" id="GO:0004672">
    <property type="term" value="F:protein kinase activity"/>
    <property type="evidence" value="ECO:0007669"/>
    <property type="project" value="InterPro"/>
</dbReference>
<dbReference type="RefSeq" id="WP_015903372.1">
    <property type="nucleotide sequence ID" value="NC_012108.1"/>
</dbReference>
<dbReference type="eggNOG" id="COG0515">
    <property type="taxonomic scope" value="Bacteria"/>
</dbReference>
<evidence type="ECO:0000256" key="1">
    <source>
        <dbReference type="SAM" id="MobiDB-lite"/>
    </source>
</evidence>